<dbReference type="Pfam" id="PF00168">
    <property type="entry name" value="C2"/>
    <property type="match status" value="2"/>
</dbReference>
<dbReference type="SMART" id="SM00239">
    <property type="entry name" value="C2"/>
    <property type="match status" value="1"/>
</dbReference>
<evidence type="ECO:0000313" key="11">
    <source>
        <dbReference type="Proteomes" id="UP000007879"/>
    </source>
</evidence>
<evidence type="ECO:0000256" key="3">
    <source>
        <dbReference type="ARBA" id="ARBA00023055"/>
    </source>
</evidence>
<dbReference type="EnsemblMetazoa" id="XM_019995243.1">
    <property type="protein sequence ID" value="XP_019850802.1"/>
    <property type="gene ID" value="LOC100638384"/>
</dbReference>
<dbReference type="EnsemblMetazoa" id="Aqu2.1.34623_001">
    <property type="protein sequence ID" value="Aqu2.1.34623_001"/>
    <property type="gene ID" value="Aqu2.1.34623"/>
</dbReference>
<dbReference type="KEGG" id="aqu:100638384"/>
<evidence type="ECO:0000256" key="1">
    <source>
        <dbReference type="ARBA" id="ARBA00004370"/>
    </source>
</evidence>
<gene>
    <name evidence="10" type="primary">100638384</name>
</gene>
<keyword evidence="2" id="KW-0813">Transport</keyword>
<dbReference type="Pfam" id="PF25669">
    <property type="entry name" value="SMP_MUG190-like"/>
    <property type="match status" value="1"/>
</dbReference>
<dbReference type="CDD" id="cd21669">
    <property type="entry name" value="SMP_SF"/>
    <property type="match status" value="1"/>
</dbReference>
<dbReference type="PANTHER" id="PTHR46980">
    <property type="entry name" value="TRICALBIN-1-RELATED"/>
    <property type="match status" value="1"/>
</dbReference>
<reference evidence="10" key="2">
    <citation type="submission" date="2017-05" db="UniProtKB">
        <authorList>
            <consortium name="EnsemblMetazoa"/>
        </authorList>
    </citation>
    <scope>IDENTIFICATION</scope>
</reference>
<evidence type="ECO:0000256" key="2">
    <source>
        <dbReference type="ARBA" id="ARBA00022448"/>
    </source>
</evidence>
<dbReference type="eggNOG" id="KOG1012">
    <property type="taxonomic scope" value="Eukaryota"/>
</dbReference>
<feature type="compositionally biased region" description="Acidic residues" evidence="6">
    <location>
        <begin position="691"/>
        <end position="701"/>
    </location>
</feature>
<dbReference type="PROSITE" id="PS51847">
    <property type="entry name" value="SMP"/>
    <property type="match status" value="1"/>
</dbReference>
<feature type="compositionally biased region" description="Low complexity" evidence="6">
    <location>
        <begin position="492"/>
        <end position="508"/>
    </location>
</feature>
<feature type="region of interest" description="Disordered" evidence="6">
    <location>
        <begin position="667"/>
        <end position="710"/>
    </location>
</feature>
<keyword evidence="7" id="KW-1133">Transmembrane helix</keyword>
<dbReference type="STRING" id="400682.A0A1X7V3P6"/>
<reference evidence="11" key="1">
    <citation type="journal article" date="2010" name="Nature">
        <title>The Amphimedon queenslandica genome and the evolution of animal complexity.</title>
        <authorList>
            <person name="Srivastava M."/>
            <person name="Simakov O."/>
            <person name="Chapman J."/>
            <person name="Fahey B."/>
            <person name="Gauthier M.E."/>
            <person name="Mitros T."/>
            <person name="Richards G.S."/>
            <person name="Conaco C."/>
            <person name="Dacre M."/>
            <person name="Hellsten U."/>
            <person name="Larroux C."/>
            <person name="Putnam N.H."/>
            <person name="Stanke M."/>
            <person name="Adamska M."/>
            <person name="Darling A."/>
            <person name="Degnan S.M."/>
            <person name="Oakley T.H."/>
            <person name="Plachetzki D.C."/>
            <person name="Zhai Y."/>
            <person name="Adamski M."/>
            <person name="Calcino A."/>
            <person name="Cummins S.F."/>
            <person name="Goodstein D.M."/>
            <person name="Harris C."/>
            <person name="Jackson D.J."/>
            <person name="Leys S.P."/>
            <person name="Shu S."/>
            <person name="Woodcroft B.J."/>
            <person name="Vervoort M."/>
            <person name="Kosik K.S."/>
            <person name="Manning G."/>
            <person name="Degnan B.M."/>
            <person name="Rokhsar D.S."/>
        </authorList>
    </citation>
    <scope>NUCLEOTIDE SEQUENCE [LARGE SCALE GENOMIC DNA]</scope>
</reference>
<dbReference type="Gene3D" id="2.60.40.150">
    <property type="entry name" value="C2 domain"/>
    <property type="match status" value="2"/>
</dbReference>
<dbReference type="InterPro" id="IPR000008">
    <property type="entry name" value="C2_dom"/>
</dbReference>
<evidence type="ECO:0000256" key="5">
    <source>
        <dbReference type="ARBA" id="ARBA00023136"/>
    </source>
</evidence>
<keyword evidence="5 7" id="KW-0472">Membrane</keyword>
<dbReference type="GO" id="GO:0016020">
    <property type="term" value="C:membrane"/>
    <property type="evidence" value="ECO:0007669"/>
    <property type="project" value="UniProtKB-SubCell"/>
</dbReference>
<comment type="subcellular location">
    <subcellularLocation>
        <location evidence="1">Membrane</location>
    </subcellularLocation>
</comment>
<dbReference type="PROSITE" id="PS50004">
    <property type="entry name" value="C2"/>
    <property type="match status" value="1"/>
</dbReference>
<protein>
    <submittedName>
        <fullName evidence="10">Uncharacterized protein</fullName>
    </submittedName>
</protein>
<evidence type="ECO:0000259" key="8">
    <source>
        <dbReference type="PROSITE" id="PS50004"/>
    </source>
</evidence>
<organism evidence="10">
    <name type="scientific">Amphimedon queenslandica</name>
    <name type="common">Sponge</name>
    <dbReference type="NCBI Taxonomy" id="400682"/>
    <lineage>
        <taxon>Eukaryota</taxon>
        <taxon>Metazoa</taxon>
        <taxon>Porifera</taxon>
        <taxon>Demospongiae</taxon>
        <taxon>Heteroscleromorpha</taxon>
        <taxon>Haplosclerida</taxon>
        <taxon>Niphatidae</taxon>
        <taxon>Amphimedon</taxon>
    </lineage>
</organism>
<dbReference type="InParanoid" id="A0A1X7V3P6"/>
<evidence type="ECO:0000256" key="7">
    <source>
        <dbReference type="SAM" id="Phobius"/>
    </source>
</evidence>
<feature type="region of interest" description="Disordered" evidence="6">
    <location>
        <begin position="492"/>
        <end position="511"/>
    </location>
</feature>
<keyword evidence="4" id="KW-0446">Lipid-binding</keyword>
<dbReference type="AlphaFoldDB" id="A0A1X7V3P6"/>
<dbReference type="InterPro" id="IPR052455">
    <property type="entry name" value="Tricalbin_domain"/>
</dbReference>
<feature type="domain" description="C2" evidence="8">
    <location>
        <begin position="453"/>
        <end position="594"/>
    </location>
</feature>
<keyword evidence="11" id="KW-1185">Reference proteome</keyword>
<name>A0A1X7V3P6_AMPQE</name>
<dbReference type="EnsemblMetazoa" id="XM_019995244.1">
    <property type="protein sequence ID" value="XP_019850803.1"/>
    <property type="gene ID" value="LOC100638384"/>
</dbReference>
<dbReference type="Proteomes" id="UP000007879">
    <property type="component" value="Unassembled WGS sequence"/>
</dbReference>
<evidence type="ECO:0000313" key="10">
    <source>
        <dbReference type="EnsemblMetazoa" id="Aqu2.1.34623_001"/>
    </source>
</evidence>
<sequence>MEASPPPSFMNSTEESSSIFHIRSHLFAILFCYIVGTLGLSVFFIAPILLLLWLHWDERCGLFEWITELKTEQKILRTNVIRSGESANWLNKTVDRWWSCCDGTVTKFVKDWIQPIVNKFRFPSVVSESIRILSFSTGPHRIKFSNIRLMQPILDTNKSFSVDYNNLNVFAPMTMDKLINPPVAMAAEGRVVVALEADADLKVPNSEFKMKASVGLKSSVSHNFMLNVESFHIHGRVRCVVSADKMSPFPHVSTTDLCFIAPPVLTVQVRVLKDMLEVSDIPVVKSIMEKFISYGFKTLLVFPGKQQVDFTPAPLPGPEWDGLRVCGLSQGVLTVRIECENMDNAKKSVMLNHYCKLRLGSQKCLRECTDGSLTAWSSTFSFLIRDHTKDKLTVKLKSKRKFRRDLSVAKHVINLHSIGIIDNENEDDSNIQKRLVRMSSDDGSIQLCLSLYYTPLPHFSLLQRTPAIDRCDINEAGVLYIHVHSAQNLISSSSSSSSKQKQQQQQQQLSRPSLDPYCIVRQDARVIFKTSPVVGSASPVWEKGLEILIPSCRGAQFSFDVCDGRSRSHDSPLWYAQVSLEMGKTQLIQQRLILHLTDSTSSSLPLSSPPCLFVSVIFRNVKTVNWTRDSLQEAYMLRTHRQSYASCLDITSKFLNPVTQSLSFASSTEAVGGGGDNLSTGTEYYQFGEESSSDDDDDDEGIVVTPTSFDHNGMIHRHRRRRSVSENNLNLHS</sequence>
<evidence type="ECO:0000259" key="9">
    <source>
        <dbReference type="PROSITE" id="PS51847"/>
    </source>
</evidence>
<dbReference type="InterPro" id="IPR035892">
    <property type="entry name" value="C2_domain_sf"/>
</dbReference>
<accession>A0A1X7V3P6</accession>
<dbReference type="InterPro" id="IPR031468">
    <property type="entry name" value="SMP_LBD"/>
</dbReference>
<keyword evidence="7" id="KW-0812">Transmembrane</keyword>
<evidence type="ECO:0000256" key="4">
    <source>
        <dbReference type="ARBA" id="ARBA00023121"/>
    </source>
</evidence>
<dbReference type="GO" id="GO:0008289">
    <property type="term" value="F:lipid binding"/>
    <property type="evidence" value="ECO:0007669"/>
    <property type="project" value="UniProtKB-KW"/>
</dbReference>
<dbReference type="PANTHER" id="PTHR46980:SF2">
    <property type="entry name" value="TRICALBIN-1-RELATED"/>
    <property type="match status" value="1"/>
</dbReference>
<feature type="transmembrane region" description="Helical" evidence="7">
    <location>
        <begin position="26"/>
        <end position="56"/>
    </location>
</feature>
<dbReference type="GO" id="GO:0006869">
    <property type="term" value="P:lipid transport"/>
    <property type="evidence" value="ECO:0007669"/>
    <property type="project" value="UniProtKB-KW"/>
</dbReference>
<evidence type="ECO:0000256" key="6">
    <source>
        <dbReference type="SAM" id="MobiDB-lite"/>
    </source>
</evidence>
<dbReference type="OrthoDB" id="270970at2759"/>
<feature type="domain" description="SMP-LTD" evidence="9">
    <location>
        <begin position="83"/>
        <end position="311"/>
    </location>
</feature>
<keyword evidence="3" id="KW-0445">Lipid transport</keyword>
<dbReference type="SUPFAM" id="SSF49562">
    <property type="entry name" value="C2 domain (Calcium/lipid-binding domain, CaLB)"/>
    <property type="match status" value="2"/>
</dbReference>
<proteinExistence type="predicted"/>